<proteinExistence type="predicted"/>
<evidence type="ECO:0000313" key="2">
    <source>
        <dbReference type="EMBL" id="KAF7993811.1"/>
    </source>
</evidence>
<dbReference type="OrthoDB" id="6357136at2759"/>
<feature type="region of interest" description="Disordered" evidence="1">
    <location>
        <begin position="229"/>
        <end position="250"/>
    </location>
</feature>
<evidence type="ECO:0000313" key="3">
    <source>
        <dbReference type="Proteomes" id="UP000639338"/>
    </source>
</evidence>
<dbReference type="EMBL" id="JACMRX010000003">
    <property type="protein sequence ID" value="KAF7993811.1"/>
    <property type="molecule type" value="Genomic_DNA"/>
</dbReference>
<dbReference type="Proteomes" id="UP000639338">
    <property type="component" value="Unassembled WGS sequence"/>
</dbReference>
<dbReference type="Pfam" id="PF16062">
    <property type="entry name" value="MavL-like"/>
    <property type="match status" value="1"/>
</dbReference>
<name>A0A834XZM9_APHGI</name>
<sequence length="536" mass="60682">MSALFTCCIRRNKKFKSEESDGNIMMIEAAPEISWENTLGAPNGVPFDNDTRQLVNDCINLPMPSPINISVLIEKSNNFPIEFPINTIKSISLKEQSNIPVDMLEFNANSAYPIIHEAMLPLIAAWLKYKRKHGSIVEKALYKNMNLVKFIQRLLDCRAIEFWGSGDTWRLIDNQQGQGGWEAVGTDKETSPLILANCLSYDEIKLSSMMVVSSHSEFINDGSRNNRGISAAAADDDDDDDNDNDDNNANNAIQKRGVIIGVVGSRFERSRVMEHEDMIITLSQNTIDNGYGDWVENAAPKRPLRIIWSNFYGEEYHPLYEEALEILKSSKNKKYIRVKNHVIFDIENYMKRTLLSVEIILLEANTRAEKQNTTAFLHVVGFGLGVWKIMKDQEIYFLKTWEIALKKMNKKLKYVSDIIFSHFKRDKCGNTGNGDYLGDIRIHFSMREPHSKLVRAIDSNKLLVVTYAWDGNAHPGNEFWSGHLNSSGDPAAACSTQIAELHNSRINSRTCGENLHIASPEHGLLHISNYAKLHLA</sequence>
<organism evidence="2 3">
    <name type="scientific">Aphidius gifuensis</name>
    <name type="common">Parasitoid wasp</name>
    <dbReference type="NCBI Taxonomy" id="684658"/>
    <lineage>
        <taxon>Eukaryota</taxon>
        <taxon>Metazoa</taxon>
        <taxon>Ecdysozoa</taxon>
        <taxon>Arthropoda</taxon>
        <taxon>Hexapoda</taxon>
        <taxon>Insecta</taxon>
        <taxon>Pterygota</taxon>
        <taxon>Neoptera</taxon>
        <taxon>Endopterygota</taxon>
        <taxon>Hymenoptera</taxon>
        <taxon>Apocrita</taxon>
        <taxon>Ichneumonoidea</taxon>
        <taxon>Braconidae</taxon>
        <taxon>Aphidiinae</taxon>
        <taxon>Aphidius</taxon>
    </lineage>
</organism>
<evidence type="ECO:0000256" key="1">
    <source>
        <dbReference type="SAM" id="MobiDB-lite"/>
    </source>
</evidence>
<dbReference type="InterPro" id="IPR032063">
    <property type="entry name" value="MavL-like"/>
</dbReference>
<protein>
    <submittedName>
        <fullName evidence="2">Uncharacterized protein</fullName>
    </submittedName>
</protein>
<keyword evidence="3" id="KW-1185">Reference proteome</keyword>
<accession>A0A834XZM9</accession>
<gene>
    <name evidence="2" type="ORF">HCN44_011080</name>
</gene>
<feature type="compositionally biased region" description="Acidic residues" evidence="1">
    <location>
        <begin position="234"/>
        <end position="246"/>
    </location>
</feature>
<comment type="caution">
    <text evidence="2">The sequence shown here is derived from an EMBL/GenBank/DDBJ whole genome shotgun (WGS) entry which is preliminary data.</text>
</comment>
<dbReference type="AlphaFoldDB" id="A0A834XZM9"/>
<reference evidence="2 3" key="1">
    <citation type="submission" date="2020-08" db="EMBL/GenBank/DDBJ databases">
        <title>Aphidius gifuensis genome sequencing and assembly.</title>
        <authorList>
            <person name="Du Z."/>
        </authorList>
    </citation>
    <scope>NUCLEOTIDE SEQUENCE [LARGE SCALE GENOMIC DNA]</scope>
    <source>
        <strain evidence="2">YNYX2018</strain>
        <tissue evidence="2">Adults</tissue>
    </source>
</reference>